<name>A0A6N7LE43_SINTE</name>
<keyword evidence="1" id="KW-1133">Transmembrane helix</keyword>
<evidence type="ECO:0000313" key="3">
    <source>
        <dbReference type="Proteomes" id="UP000439983"/>
    </source>
</evidence>
<dbReference type="Proteomes" id="UP000439983">
    <property type="component" value="Unassembled WGS sequence"/>
</dbReference>
<sequence>MLDTHIKSVLPDAGHGKEGFMYRYMMKELMFVIVGLAVFSTLMLLFLL</sequence>
<dbReference type="AlphaFoldDB" id="A0A6N7LE43"/>
<gene>
    <name evidence="2" type="ORF">GHK62_10480</name>
</gene>
<organism evidence="2 3">
    <name type="scientific">Sinorhizobium terangae</name>
    <dbReference type="NCBI Taxonomy" id="110322"/>
    <lineage>
        <taxon>Bacteria</taxon>
        <taxon>Pseudomonadati</taxon>
        <taxon>Pseudomonadota</taxon>
        <taxon>Alphaproteobacteria</taxon>
        <taxon>Hyphomicrobiales</taxon>
        <taxon>Rhizobiaceae</taxon>
        <taxon>Sinorhizobium/Ensifer group</taxon>
        <taxon>Sinorhizobium</taxon>
    </lineage>
</organism>
<evidence type="ECO:0000313" key="2">
    <source>
        <dbReference type="EMBL" id="MQX15175.1"/>
    </source>
</evidence>
<keyword evidence="3" id="KW-1185">Reference proteome</keyword>
<dbReference type="RefSeq" id="WP_153438733.1">
    <property type="nucleotide sequence ID" value="NZ_JACIGA010000001.1"/>
</dbReference>
<proteinExistence type="predicted"/>
<comment type="caution">
    <text evidence="2">The sequence shown here is derived from an EMBL/GenBank/DDBJ whole genome shotgun (WGS) entry which is preliminary data.</text>
</comment>
<feature type="transmembrane region" description="Helical" evidence="1">
    <location>
        <begin position="29"/>
        <end position="47"/>
    </location>
</feature>
<accession>A0A6N7LE43</accession>
<reference evidence="2 3" key="1">
    <citation type="journal article" date="2013" name="Genome Biol.">
        <title>Comparative genomics of the core and accessory genomes of 48 Sinorhizobium strains comprising five genospecies.</title>
        <authorList>
            <person name="Sugawara M."/>
            <person name="Epstein B."/>
            <person name="Badgley B.D."/>
            <person name="Unno T."/>
            <person name="Xu L."/>
            <person name="Reese J."/>
            <person name="Gyaneshwar P."/>
            <person name="Denny R."/>
            <person name="Mudge J."/>
            <person name="Bharti A.K."/>
            <person name="Farmer A.D."/>
            <person name="May G.D."/>
            <person name="Woodward J.E."/>
            <person name="Medigue C."/>
            <person name="Vallenet D."/>
            <person name="Lajus A."/>
            <person name="Rouy Z."/>
            <person name="Martinez-Vaz B."/>
            <person name="Tiffin P."/>
            <person name="Young N.D."/>
            <person name="Sadowsky M.J."/>
        </authorList>
    </citation>
    <scope>NUCLEOTIDE SEQUENCE [LARGE SCALE GENOMIC DNA]</scope>
    <source>
        <strain evidence="2 3">USDA4894</strain>
    </source>
</reference>
<keyword evidence="1" id="KW-0812">Transmembrane</keyword>
<evidence type="ECO:0000256" key="1">
    <source>
        <dbReference type="SAM" id="Phobius"/>
    </source>
</evidence>
<dbReference type="EMBL" id="WITC01000036">
    <property type="protein sequence ID" value="MQX15175.1"/>
    <property type="molecule type" value="Genomic_DNA"/>
</dbReference>
<keyword evidence="1" id="KW-0472">Membrane</keyword>
<protein>
    <submittedName>
        <fullName evidence="2">Uncharacterized protein</fullName>
    </submittedName>
</protein>